<dbReference type="AlphaFoldDB" id="A0A840YK52"/>
<evidence type="ECO:0000313" key="1">
    <source>
        <dbReference type="EMBL" id="MBB5709426.1"/>
    </source>
</evidence>
<proteinExistence type="predicted"/>
<organism evidence="1 2">
    <name type="scientific">Sphingomonas xinjiangensis</name>
    <dbReference type="NCBI Taxonomy" id="643568"/>
    <lineage>
        <taxon>Bacteria</taxon>
        <taxon>Pseudomonadati</taxon>
        <taxon>Pseudomonadota</taxon>
        <taxon>Alphaproteobacteria</taxon>
        <taxon>Sphingomonadales</taxon>
        <taxon>Sphingomonadaceae</taxon>
        <taxon>Sphingomonas</taxon>
    </lineage>
</organism>
<evidence type="ECO:0000313" key="2">
    <source>
        <dbReference type="Proteomes" id="UP000527143"/>
    </source>
</evidence>
<comment type="caution">
    <text evidence="1">The sequence shown here is derived from an EMBL/GenBank/DDBJ whole genome shotgun (WGS) entry which is preliminary data.</text>
</comment>
<accession>A0A840YK52</accession>
<keyword evidence="2" id="KW-1185">Reference proteome</keyword>
<dbReference type="EMBL" id="JACIJF010000001">
    <property type="protein sequence ID" value="MBB5709426.1"/>
    <property type="molecule type" value="Genomic_DNA"/>
</dbReference>
<sequence length="91" mass="10306">MAEPTTYSVRIPLQLSQSRKDTIDWFPLSASSVWSGVALEARLEIEAWLADSCRAKYLLRIDTPTPVEQYRMLSVHLSDRTAALLLKLSLN</sequence>
<name>A0A840YK52_9SPHN</name>
<gene>
    <name evidence="1" type="ORF">FHT02_000632</name>
</gene>
<reference evidence="1 2" key="1">
    <citation type="submission" date="2020-08" db="EMBL/GenBank/DDBJ databases">
        <title>Genomic Encyclopedia of Type Strains, Phase IV (KMG-IV): sequencing the most valuable type-strain genomes for metagenomic binning, comparative biology and taxonomic classification.</title>
        <authorList>
            <person name="Goeker M."/>
        </authorList>
    </citation>
    <scope>NUCLEOTIDE SEQUENCE [LARGE SCALE GENOMIC DNA]</scope>
    <source>
        <strain evidence="1 2">DSM 26736</strain>
    </source>
</reference>
<dbReference type="Proteomes" id="UP000527143">
    <property type="component" value="Unassembled WGS sequence"/>
</dbReference>
<protein>
    <submittedName>
        <fullName evidence="1">Uncharacterized protein</fullName>
    </submittedName>
</protein>